<feature type="region of interest" description="Disordered" evidence="2">
    <location>
        <begin position="373"/>
        <end position="514"/>
    </location>
</feature>
<feature type="domain" description="AMP-activated protein kinase glycogen-binding" evidence="3">
    <location>
        <begin position="4"/>
        <end position="81"/>
    </location>
</feature>
<dbReference type="InterPro" id="IPR013783">
    <property type="entry name" value="Ig-like_fold"/>
</dbReference>
<feature type="compositionally biased region" description="Basic and acidic residues" evidence="2">
    <location>
        <begin position="386"/>
        <end position="401"/>
    </location>
</feature>
<protein>
    <recommendedName>
        <fullName evidence="3">AMP-activated protein kinase glycogen-binding domain-containing protein</fullName>
    </recommendedName>
</protein>
<dbReference type="RefSeq" id="XP_040716253.1">
    <property type="nucleotide sequence ID" value="XM_040854009.1"/>
</dbReference>
<reference evidence="4 5" key="1">
    <citation type="submission" date="2016-07" db="EMBL/GenBank/DDBJ databases">
        <title>Pervasive Adenine N6-methylation of Active Genes in Fungi.</title>
        <authorList>
            <consortium name="DOE Joint Genome Institute"/>
            <person name="Mondo S.J."/>
            <person name="Dannebaum R.O."/>
            <person name="Kuo R.C."/>
            <person name="Labutti K."/>
            <person name="Haridas S."/>
            <person name="Kuo A."/>
            <person name="Salamov A."/>
            <person name="Ahrendt S.R."/>
            <person name="Lipzen A."/>
            <person name="Sullivan W."/>
            <person name="Andreopoulos W.B."/>
            <person name="Clum A."/>
            <person name="Lindquist E."/>
            <person name="Daum C."/>
            <person name="Ramamoorthy G.K."/>
            <person name="Gryganskyi A."/>
            <person name="Culley D."/>
            <person name="Magnuson J.K."/>
            <person name="James T.Y."/>
            <person name="O'Malley M.A."/>
            <person name="Stajich J.E."/>
            <person name="Spatafora J.W."/>
            <person name="Visel A."/>
            <person name="Grigoriev I.V."/>
        </authorList>
    </citation>
    <scope>NUCLEOTIDE SEQUENCE [LARGE SCALE GENOMIC DNA]</scope>
    <source>
        <strain evidence="4 5">CBS 129021</strain>
    </source>
</reference>
<dbReference type="Pfam" id="PF16561">
    <property type="entry name" value="AMPK1_CBM"/>
    <property type="match status" value="1"/>
</dbReference>
<dbReference type="GeneID" id="63770221"/>
<evidence type="ECO:0000313" key="4">
    <source>
        <dbReference type="EMBL" id="ORY65101.1"/>
    </source>
</evidence>
<dbReference type="GO" id="GO:0005634">
    <property type="term" value="C:nucleus"/>
    <property type="evidence" value="ECO:0007669"/>
    <property type="project" value="TreeGrafter"/>
</dbReference>
<dbReference type="SUPFAM" id="SSF81296">
    <property type="entry name" value="E set domains"/>
    <property type="match status" value="1"/>
</dbReference>
<evidence type="ECO:0000259" key="3">
    <source>
        <dbReference type="Pfam" id="PF16561"/>
    </source>
</evidence>
<dbReference type="STRING" id="1141098.A0A1Y2E0N1"/>
<dbReference type="InterPro" id="IPR032640">
    <property type="entry name" value="AMPK1_CBM"/>
</dbReference>
<name>A0A1Y2E0N1_9PEZI</name>
<dbReference type="PANTHER" id="PTHR10343:SF81">
    <property type="entry name" value="CRUCIFORM DNA-RECOGNIZING PROTEIN 1-RELATED"/>
    <property type="match status" value="1"/>
</dbReference>
<dbReference type="EMBL" id="MCFJ01000006">
    <property type="protein sequence ID" value="ORY65101.1"/>
    <property type="molecule type" value="Genomic_DNA"/>
</dbReference>
<dbReference type="CDD" id="cd02859">
    <property type="entry name" value="E_set_AMPKbeta_like_N"/>
    <property type="match status" value="1"/>
</dbReference>
<gene>
    <name evidence="4" type="ORF">BCR38DRAFT_191409</name>
</gene>
<dbReference type="InParanoid" id="A0A1Y2E0N1"/>
<evidence type="ECO:0000256" key="1">
    <source>
        <dbReference type="ARBA" id="ARBA00038216"/>
    </source>
</evidence>
<proteinExistence type="inferred from homology"/>
<dbReference type="AlphaFoldDB" id="A0A1Y2E0N1"/>
<feature type="compositionally biased region" description="Low complexity" evidence="2">
    <location>
        <begin position="451"/>
        <end position="473"/>
    </location>
</feature>
<sequence length="514" mass="52864">MGSFVFKWEHSASEVYVTGTFDEWKKTERLEKIGEHFEKLVMLPDASQKIYYKFVVDGNWVTDHTAPKEADESGNENNVLTPENIQKAPVTMNSAAPESSTAALAAGVPLEKKEENHDDLPGAFPETPAALEPKDQEFSVNPLPAAPGAVNPVQLAPGEKIPEGLAVGDTTSHVKLDAESYEKADELPGGAALTFSSAAPESSTAALAAGAPIETKVPAVVKESQEKAHVDAEASGVPEEVKEKAAVEEELLEKVTPAPTTAEGTSGVGTEKTETTVTPGEAAGSVVAAAAALGSAAVAGAIGAKDIAVEKADQAITTAQVSATEAATNLPDSVKEKLPASVQSAIGTTAKEEKIETVSPEVPVEVKDSIAEAGKAPEAASNTEAVEEKKAVETELLKEVKPVASVGEEAKVGGASSKSETEPKPTTEAAPEESKPTTAVIPTEPVPATDAIPAIVTEPAAEAAPEPNGAQAAVTPEKSAAGPSTADPSPATEKKKKNRLSALFSKFRGKKAAK</sequence>
<dbReference type="GO" id="GO:0005737">
    <property type="term" value="C:cytoplasm"/>
    <property type="evidence" value="ECO:0007669"/>
    <property type="project" value="TreeGrafter"/>
</dbReference>
<dbReference type="PANTHER" id="PTHR10343">
    <property type="entry name" value="5'-AMP-ACTIVATED PROTEIN KINASE , BETA SUBUNIT"/>
    <property type="match status" value="1"/>
</dbReference>
<keyword evidence="5" id="KW-1185">Reference proteome</keyword>
<dbReference type="Gene3D" id="2.60.40.10">
    <property type="entry name" value="Immunoglobulins"/>
    <property type="match status" value="1"/>
</dbReference>
<dbReference type="GO" id="GO:0031588">
    <property type="term" value="C:nucleotide-activated protein kinase complex"/>
    <property type="evidence" value="ECO:0007669"/>
    <property type="project" value="TreeGrafter"/>
</dbReference>
<organism evidence="4 5">
    <name type="scientific">Pseudomassariella vexata</name>
    <dbReference type="NCBI Taxonomy" id="1141098"/>
    <lineage>
        <taxon>Eukaryota</taxon>
        <taxon>Fungi</taxon>
        <taxon>Dikarya</taxon>
        <taxon>Ascomycota</taxon>
        <taxon>Pezizomycotina</taxon>
        <taxon>Sordariomycetes</taxon>
        <taxon>Xylariomycetidae</taxon>
        <taxon>Amphisphaeriales</taxon>
        <taxon>Pseudomassariaceae</taxon>
        <taxon>Pseudomassariella</taxon>
    </lineage>
</organism>
<dbReference type="InterPro" id="IPR050827">
    <property type="entry name" value="CRP1_MDG1_kinase"/>
</dbReference>
<dbReference type="GO" id="GO:0007165">
    <property type="term" value="P:signal transduction"/>
    <property type="evidence" value="ECO:0007669"/>
    <property type="project" value="TreeGrafter"/>
</dbReference>
<comment type="similarity">
    <text evidence="1">Belongs to the CRP1/MDG1 family.</text>
</comment>
<dbReference type="GO" id="GO:0019901">
    <property type="term" value="F:protein kinase binding"/>
    <property type="evidence" value="ECO:0007669"/>
    <property type="project" value="TreeGrafter"/>
</dbReference>
<dbReference type="InterPro" id="IPR014756">
    <property type="entry name" value="Ig_E-set"/>
</dbReference>
<dbReference type="Proteomes" id="UP000193689">
    <property type="component" value="Unassembled WGS sequence"/>
</dbReference>
<evidence type="ECO:0000313" key="5">
    <source>
        <dbReference type="Proteomes" id="UP000193689"/>
    </source>
</evidence>
<accession>A0A1Y2E0N1</accession>
<dbReference type="OrthoDB" id="5873279at2759"/>
<comment type="caution">
    <text evidence="4">The sequence shown here is derived from an EMBL/GenBank/DDBJ whole genome shotgun (WGS) entry which is preliminary data.</text>
</comment>
<evidence type="ECO:0000256" key="2">
    <source>
        <dbReference type="SAM" id="MobiDB-lite"/>
    </source>
</evidence>